<dbReference type="EMBL" id="JANBQF010000359">
    <property type="protein sequence ID" value="KAJ2001845.1"/>
    <property type="molecule type" value="Genomic_DNA"/>
</dbReference>
<dbReference type="AlphaFoldDB" id="A0A9W8BI50"/>
<evidence type="ECO:0000313" key="2">
    <source>
        <dbReference type="Proteomes" id="UP001150907"/>
    </source>
</evidence>
<gene>
    <name evidence="1" type="ORF">H4R26_003907</name>
</gene>
<proteinExistence type="predicted"/>
<reference evidence="1" key="1">
    <citation type="submission" date="2022-07" db="EMBL/GenBank/DDBJ databases">
        <title>Phylogenomic reconstructions and comparative analyses of Kickxellomycotina fungi.</title>
        <authorList>
            <person name="Reynolds N.K."/>
            <person name="Stajich J.E."/>
            <person name="Barry K."/>
            <person name="Grigoriev I.V."/>
            <person name="Crous P."/>
            <person name="Smith M.E."/>
        </authorList>
    </citation>
    <scope>NUCLEOTIDE SEQUENCE</scope>
    <source>
        <strain evidence="1">IMI 214461</strain>
    </source>
</reference>
<sequence>MSFQDSLANHPPQQQPSQQHLDTLLAAETQSHGVDLLLQNLERLENTGDRLFDSLALVGQGPPSLLAAQLVSMTQVCQQMRDDASASSLLNVPIAMADPVFAEATATLPRSQSAGNPQLKDVSDLGAWIQQSSGQTSELFAERRRLAANAQAALSVPTF</sequence>
<dbReference type="OrthoDB" id="5560791at2759"/>
<name>A0A9W8BI50_9FUNG</name>
<protein>
    <submittedName>
        <fullName evidence="1">Uncharacterized protein</fullName>
    </submittedName>
</protein>
<evidence type="ECO:0000313" key="1">
    <source>
        <dbReference type="EMBL" id="KAJ2001845.1"/>
    </source>
</evidence>
<comment type="caution">
    <text evidence="1">The sequence shown here is derived from an EMBL/GenBank/DDBJ whole genome shotgun (WGS) entry which is preliminary data.</text>
</comment>
<keyword evidence="2" id="KW-1185">Reference proteome</keyword>
<organism evidence="1 2">
    <name type="scientific">Coemansia thaxteri</name>
    <dbReference type="NCBI Taxonomy" id="2663907"/>
    <lineage>
        <taxon>Eukaryota</taxon>
        <taxon>Fungi</taxon>
        <taxon>Fungi incertae sedis</taxon>
        <taxon>Zoopagomycota</taxon>
        <taxon>Kickxellomycotina</taxon>
        <taxon>Kickxellomycetes</taxon>
        <taxon>Kickxellales</taxon>
        <taxon>Kickxellaceae</taxon>
        <taxon>Coemansia</taxon>
    </lineage>
</organism>
<dbReference type="Proteomes" id="UP001150907">
    <property type="component" value="Unassembled WGS sequence"/>
</dbReference>
<accession>A0A9W8BI50</accession>